<dbReference type="PANTHER" id="PTHR30580">
    <property type="entry name" value="PRIMOSOMAL PROTEIN N"/>
    <property type="match status" value="1"/>
</dbReference>
<evidence type="ECO:0000259" key="14">
    <source>
        <dbReference type="PROSITE" id="PS51194"/>
    </source>
</evidence>
<dbReference type="InterPro" id="IPR001650">
    <property type="entry name" value="Helicase_C-like"/>
</dbReference>
<sequence>MDERKYAQVVVERPVRNGGVFTYAVPPALVETVVPGVRVAVPLGAQVVTGFVLDVSADCPPGIKTREIIRVLEGKPIPAALLTLAGWLSSRYLCTLLDALAAVSGPAPKGGRRRETEWLWPRGDAGEILAAIEELKAPAQARALSVLAAQPGMTRQALMREAGVSASVVAALIRKGLVISEKVSRRREPYEDVALDPTPPPLLTPEQEGAFSEIDKAIAAGRPEIFFLHGVTGSGKTEVYLRAVAAALSAGRQAIVLVPEIALAHQMVLQFKARFGNQVAVTHSALVPAERHDAWERVRAGEAGVVLGARSAVFAPTARLGLIVVDEEHEPAYKQEQSPRYHAREVALARARLEGAVAVLGSATPALESVARCLSGRYRQLRLSSRVDGRPMPAVRVVDLREEFRAGTVSLFSNFLVARVREKIRQREQVLLFLNRKGFAAFVLCQACGHVIRCPNCDIALSYHRPDTLFCHYCYYRARYRPRCPRCGDERLGWFGAGTQRVEEEARALFPEARIARMDAETTARRGSHAALLDAFKRGEIDILIGTQMIAKGLDVPGVTLVGVLNADTTLLLPDFRAAERTFQLLYQVAGRAGRGPLPGEVVIQSHCPEHYAVRYSARQDFFSFARRELALRQRFGYPPYAALVRVVFSGETEEKVVREATAFGAAAREIVGGEEVLGPAPCPFGKLKGFYRWHIILKGKSGRAVRDACREVLTSFLCRRGSGVRLSVDVDPVSIL</sequence>
<dbReference type="Pfam" id="PF18319">
    <property type="entry name" value="Zn_ribbon_PriA"/>
    <property type="match status" value="1"/>
</dbReference>
<reference evidence="15 16" key="1">
    <citation type="submission" date="2018-11" db="EMBL/GenBank/DDBJ databases">
        <title>Genomic Encyclopedia of Type Strains, Phase IV (KMG-IV): sequencing the most valuable type-strain genomes for metagenomic binning, comparative biology and taxonomic classification.</title>
        <authorList>
            <person name="Goeker M."/>
        </authorList>
    </citation>
    <scope>NUCLEOTIDE SEQUENCE [LARGE SCALE GENOMIC DNA]</scope>
    <source>
        <strain evidence="15 16">DSM 102936</strain>
    </source>
</reference>
<name>A0A3N5AW99_9THEO</name>
<dbReference type="InterPro" id="IPR041222">
    <property type="entry name" value="PriA_3primeBD"/>
</dbReference>
<feature type="binding site" evidence="12">
    <location>
        <position position="445"/>
    </location>
    <ligand>
        <name>Zn(2+)</name>
        <dbReference type="ChEBI" id="CHEBI:29105"/>
        <label>1</label>
    </ligand>
</feature>
<keyword evidence="7 12" id="KW-0862">Zinc</keyword>
<comment type="catalytic activity">
    <reaction evidence="11 12">
        <text>ATP + H2O = ADP + phosphate + H(+)</text>
        <dbReference type="Rhea" id="RHEA:13065"/>
        <dbReference type="ChEBI" id="CHEBI:15377"/>
        <dbReference type="ChEBI" id="CHEBI:15378"/>
        <dbReference type="ChEBI" id="CHEBI:30616"/>
        <dbReference type="ChEBI" id="CHEBI:43474"/>
        <dbReference type="ChEBI" id="CHEBI:456216"/>
        <dbReference type="EC" id="5.6.2.4"/>
    </reaction>
</comment>
<keyword evidence="9 12" id="KW-0238">DNA-binding</keyword>
<evidence type="ECO:0000256" key="4">
    <source>
        <dbReference type="ARBA" id="ARBA00022741"/>
    </source>
</evidence>
<dbReference type="EMBL" id="RKRE01000001">
    <property type="protein sequence ID" value="RPF49299.1"/>
    <property type="molecule type" value="Genomic_DNA"/>
</dbReference>
<dbReference type="Pfam" id="PF00271">
    <property type="entry name" value="Helicase_C"/>
    <property type="match status" value="1"/>
</dbReference>
<dbReference type="GO" id="GO:0043138">
    <property type="term" value="F:3'-5' DNA helicase activity"/>
    <property type="evidence" value="ECO:0007669"/>
    <property type="project" value="UniProtKB-EC"/>
</dbReference>
<evidence type="ECO:0000256" key="2">
    <source>
        <dbReference type="ARBA" id="ARBA00022705"/>
    </source>
</evidence>
<dbReference type="Gene3D" id="3.40.1440.60">
    <property type="entry name" value="PriA, 3(prime) DNA-binding domain"/>
    <property type="match status" value="1"/>
</dbReference>
<evidence type="ECO:0000256" key="6">
    <source>
        <dbReference type="ARBA" id="ARBA00022806"/>
    </source>
</evidence>
<feature type="binding site" evidence="12">
    <location>
        <position position="474"/>
    </location>
    <ligand>
        <name>Zn(2+)</name>
        <dbReference type="ChEBI" id="CHEBI:29105"/>
        <label>2</label>
    </ligand>
</feature>
<comment type="function">
    <text evidence="12">Initiates the restart of stalled replication forks, which reloads the replicative helicase on sites other than the origin of replication. Recognizes and binds to abandoned replication forks and remodels them to uncover a helicase loading site. Promotes assembly of the primosome at these replication forks.</text>
</comment>
<accession>A0A3N5AW99</accession>
<dbReference type="InterPro" id="IPR040498">
    <property type="entry name" value="PriA_CRR"/>
</dbReference>
<evidence type="ECO:0000256" key="11">
    <source>
        <dbReference type="ARBA" id="ARBA00048988"/>
    </source>
</evidence>
<evidence type="ECO:0000313" key="16">
    <source>
        <dbReference type="Proteomes" id="UP000282654"/>
    </source>
</evidence>
<dbReference type="Proteomes" id="UP000282654">
    <property type="component" value="Unassembled WGS sequence"/>
</dbReference>
<dbReference type="Pfam" id="PF17764">
    <property type="entry name" value="PriA_3primeBD"/>
    <property type="match status" value="1"/>
</dbReference>
<feature type="binding site" evidence="12">
    <location>
        <position position="454"/>
    </location>
    <ligand>
        <name>Zn(2+)</name>
        <dbReference type="ChEBI" id="CHEBI:29105"/>
        <label>2</label>
    </ligand>
</feature>
<dbReference type="FunFam" id="3.40.50.300:FF:000489">
    <property type="entry name" value="Primosome assembly protein PriA"/>
    <property type="match status" value="1"/>
</dbReference>
<evidence type="ECO:0000256" key="5">
    <source>
        <dbReference type="ARBA" id="ARBA00022801"/>
    </source>
</evidence>
<dbReference type="GO" id="GO:0006302">
    <property type="term" value="P:double-strand break repair"/>
    <property type="evidence" value="ECO:0007669"/>
    <property type="project" value="InterPro"/>
</dbReference>
<proteinExistence type="inferred from homology"/>
<dbReference type="GO" id="GO:0005524">
    <property type="term" value="F:ATP binding"/>
    <property type="evidence" value="ECO:0007669"/>
    <property type="project" value="UniProtKB-UniRule"/>
</dbReference>
<keyword evidence="5 12" id="KW-0378">Hydrolase</keyword>
<dbReference type="InterPro" id="IPR041236">
    <property type="entry name" value="PriA_C"/>
</dbReference>
<dbReference type="Pfam" id="PF00270">
    <property type="entry name" value="DEAD"/>
    <property type="match status" value="1"/>
</dbReference>
<dbReference type="InterPro" id="IPR042115">
    <property type="entry name" value="PriA_3primeBD_sf"/>
</dbReference>
<comment type="catalytic activity">
    <reaction evidence="12">
        <text>Couples ATP hydrolysis with the unwinding of duplex DNA by translocating in the 3'-5' direction.</text>
        <dbReference type="EC" id="5.6.2.4"/>
    </reaction>
</comment>
<comment type="cofactor">
    <cofactor evidence="12">
        <name>Zn(2+)</name>
        <dbReference type="ChEBI" id="CHEBI:29105"/>
    </cofactor>
    <text evidence="12">Binds 2 zinc ions per subunit.</text>
</comment>
<evidence type="ECO:0000256" key="3">
    <source>
        <dbReference type="ARBA" id="ARBA00022723"/>
    </source>
</evidence>
<feature type="binding site" evidence="12">
    <location>
        <position position="471"/>
    </location>
    <ligand>
        <name>Zn(2+)</name>
        <dbReference type="ChEBI" id="CHEBI:29105"/>
        <label>2</label>
    </ligand>
</feature>
<keyword evidence="10 12" id="KW-0413">Isomerase</keyword>
<keyword evidence="3 12" id="KW-0479">Metal-binding</keyword>
<keyword evidence="6 12" id="KW-0347">Helicase</keyword>
<dbReference type="InterPro" id="IPR011545">
    <property type="entry name" value="DEAD/DEAH_box_helicase_dom"/>
</dbReference>
<organism evidence="15 16">
    <name type="scientific">Thermodesulfitimonas autotrophica</name>
    <dbReference type="NCBI Taxonomy" id="1894989"/>
    <lineage>
        <taxon>Bacteria</taxon>
        <taxon>Bacillati</taxon>
        <taxon>Bacillota</taxon>
        <taxon>Clostridia</taxon>
        <taxon>Thermoanaerobacterales</taxon>
        <taxon>Thermoanaerobacteraceae</taxon>
        <taxon>Thermodesulfitimonas</taxon>
    </lineage>
</organism>
<keyword evidence="1 12" id="KW-0639">Primosome</keyword>
<dbReference type="EC" id="5.6.2.4" evidence="12"/>
<dbReference type="PROSITE" id="PS51192">
    <property type="entry name" value="HELICASE_ATP_BIND_1"/>
    <property type="match status" value="1"/>
</dbReference>
<dbReference type="CDD" id="cd18804">
    <property type="entry name" value="SF2_C_priA"/>
    <property type="match status" value="1"/>
</dbReference>
<evidence type="ECO:0000313" key="15">
    <source>
        <dbReference type="EMBL" id="RPF49299.1"/>
    </source>
</evidence>
<comment type="subunit">
    <text evidence="12">Component of the replication restart primosome.</text>
</comment>
<keyword evidence="4 12" id="KW-0547">Nucleotide-binding</keyword>
<keyword evidence="8 12" id="KW-0067">ATP-binding</keyword>
<feature type="binding site" evidence="12">
    <location>
        <position position="484"/>
    </location>
    <ligand>
        <name>Zn(2+)</name>
        <dbReference type="ChEBI" id="CHEBI:29105"/>
        <label>1</label>
    </ligand>
</feature>
<keyword evidence="2 12" id="KW-0235">DNA replication</keyword>
<dbReference type="SMART" id="SM00490">
    <property type="entry name" value="HELICc"/>
    <property type="match status" value="1"/>
</dbReference>
<dbReference type="GO" id="GO:0006269">
    <property type="term" value="P:DNA replication, synthesis of primer"/>
    <property type="evidence" value="ECO:0007669"/>
    <property type="project" value="UniProtKB-KW"/>
</dbReference>
<dbReference type="HAMAP" id="MF_00983">
    <property type="entry name" value="PriA"/>
    <property type="match status" value="1"/>
</dbReference>
<dbReference type="SMART" id="SM00487">
    <property type="entry name" value="DEXDc"/>
    <property type="match status" value="1"/>
</dbReference>
<feature type="domain" description="Helicase C-terminal" evidence="14">
    <location>
        <begin position="479"/>
        <end position="631"/>
    </location>
</feature>
<feature type="binding site" evidence="12">
    <location>
        <position position="457"/>
    </location>
    <ligand>
        <name>Zn(2+)</name>
        <dbReference type="ChEBI" id="CHEBI:29105"/>
        <label>2</label>
    </ligand>
</feature>
<evidence type="ECO:0000256" key="8">
    <source>
        <dbReference type="ARBA" id="ARBA00022840"/>
    </source>
</evidence>
<dbReference type="AlphaFoldDB" id="A0A3N5AW99"/>
<dbReference type="InterPro" id="IPR027417">
    <property type="entry name" value="P-loop_NTPase"/>
</dbReference>
<dbReference type="InterPro" id="IPR014001">
    <property type="entry name" value="Helicase_ATP-bd"/>
</dbReference>
<dbReference type="GO" id="GO:0008270">
    <property type="term" value="F:zinc ion binding"/>
    <property type="evidence" value="ECO:0007669"/>
    <property type="project" value="UniProtKB-UniRule"/>
</dbReference>
<evidence type="ECO:0000259" key="13">
    <source>
        <dbReference type="PROSITE" id="PS51192"/>
    </source>
</evidence>
<evidence type="ECO:0000256" key="10">
    <source>
        <dbReference type="ARBA" id="ARBA00023235"/>
    </source>
</evidence>
<evidence type="ECO:0000256" key="12">
    <source>
        <dbReference type="HAMAP-Rule" id="MF_00983"/>
    </source>
</evidence>
<dbReference type="RefSeq" id="WP_170157640.1">
    <property type="nucleotide sequence ID" value="NZ_RKRE01000001.1"/>
</dbReference>
<dbReference type="PANTHER" id="PTHR30580:SF0">
    <property type="entry name" value="PRIMOSOMAL PROTEIN N"/>
    <property type="match status" value="1"/>
</dbReference>
<dbReference type="GO" id="GO:0016887">
    <property type="term" value="F:ATP hydrolysis activity"/>
    <property type="evidence" value="ECO:0007669"/>
    <property type="project" value="RHEA"/>
</dbReference>
<dbReference type="GO" id="GO:0006310">
    <property type="term" value="P:DNA recombination"/>
    <property type="evidence" value="ECO:0007669"/>
    <property type="project" value="InterPro"/>
</dbReference>
<evidence type="ECO:0000256" key="7">
    <source>
        <dbReference type="ARBA" id="ARBA00022833"/>
    </source>
</evidence>
<dbReference type="GO" id="GO:0006270">
    <property type="term" value="P:DNA replication initiation"/>
    <property type="evidence" value="ECO:0007669"/>
    <property type="project" value="TreeGrafter"/>
</dbReference>
<feature type="binding site" evidence="12">
    <location>
        <position position="448"/>
    </location>
    <ligand>
        <name>Zn(2+)</name>
        <dbReference type="ChEBI" id="CHEBI:29105"/>
        <label>1</label>
    </ligand>
</feature>
<dbReference type="PROSITE" id="PS51194">
    <property type="entry name" value="HELICASE_CTER"/>
    <property type="match status" value="1"/>
</dbReference>
<dbReference type="Pfam" id="PF18074">
    <property type="entry name" value="PriA_C"/>
    <property type="match status" value="1"/>
</dbReference>
<dbReference type="GO" id="GO:0003677">
    <property type="term" value="F:DNA binding"/>
    <property type="evidence" value="ECO:0007669"/>
    <property type="project" value="UniProtKB-UniRule"/>
</dbReference>
<feature type="domain" description="Helicase ATP-binding" evidence="13">
    <location>
        <begin position="217"/>
        <end position="383"/>
    </location>
</feature>
<evidence type="ECO:0000256" key="1">
    <source>
        <dbReference type="ARBA" id="ARBA00022515"/>
    </source>
</evidence>
<evidence type="ECO:0000256" key="9">
    <source>
        <dbReference type="ARBA" id="ARBA00023125"/>
    </source>
</evidence>
<comment type="caution">
    <text evidence="15">The sequence shown here is derived from an EMBL/GenBank/DDBJ whole genome shotgun (WGS) entry which is preliminary data.</text>
</comment>
<dbReference type="Gene3D" id="3.40.50.300">
    <property type="entry name" value="P-loop containing nucleotide triphosphate hydrolases"/>
    <property type="match status" value="2"/>
</dbReference>
<gene>
    <name evidence="12" type="primary">priA</name>
    <name evidence="15" type="ORF">EDD75_0104</name>
</gene>
<dbReference type="SUPFAM" id="SSF52540">
    <property type="entry name" value="P-loop containing nucleoside triphosphate hydrolases"/>
    <property type="match status" value="1"/>
</dbReference>
<dbReference type="GO" id="GO:1990077">
    <property type="term" value="C:primosome complex"/>
    <property type="evidence" value="ECO:0007669"/>
    <property type="project" value="UniProtKB-UniRule"/>
</dbReference>
<dbReference type="InterPro" id="IPR005259">
    <property type="entry name" value="PriA"/>
</dbReference>
<protein>
    <recommendedName>
        <fullName evidence="12">Replication restart protein PriA</fullName>
    </recommendedName>
    <alternativeName>
        <fullName evidence="12">ATP-dependent DNA helicase PriA</fullName>
        <ecNumber evidence="12">5.6.2.4</ecNumber>
    </alternativeName>
    <alternativeName>
        <fullName evidence="12">DNA 3'-5' helicase PriA</fullName>
    </alternativeName>
</protein>
<feature type="binding site" evidence="12">
    <location>
        <position position="487"/>
    </location>
    <ligand>
        <name>Zn(2+)</name>
        <dbReference type="ChEBI" id="CHEBI:29105"/>
        <label>1</label>
    </ligand>
</feature>
<dbReference type="CDD" id="cd17929">
    <property type="entry name" value="DEXHc_priA"/>
    <property type="match status" value="1"/>
</dbReference>
<comment type="similarity">
    <text evidence="12">Belongs to the helicase family. PriA subfamily.</text>
</comment>
<dbReference type="NCBIfam" id="TIGR00595">
    <property type="entry name" value="priA"/>
    <property type="match status" value="1"/>
</dbReference>
<keyword evidence="16" id="KW-1185">Reference proteome</keyword>